<feature type="compositionally biased region" description="Pro residues" evidence="1">
    <location>
        <begin position="292"/>
        <end position="306"/>
    </location>
</feature>
<evidence type="ECO:0000256" key="1">
    <source>
        <dbReference type="SAM" id="MobiDB-lite"/>
    </source>
</evidence>
<feature type="compositionally biased region" description="Pro residues" evidence="1">
    <location>
        <begin position="442"/>
        <end position="453"/>
    </location>
</feature>
<dbReference type="Gramene" id="TraesJUL4B03G02344140.1">
    <property type="protein sequence ID" value="TraesJUL4B03G02344140.1"/>
    <property type="gene ID" value="TraesJUL4B03G02344140"/>
</dbReference>
<dbReference type="Gramene" id="TraesCAD_scaffold_016162_01G000100.1">
    <property type="protein sequence ID" value="TraesCAD_scaffold_016162_01G000100.1"/>
    <property type="gene ID" value="TraesCAD_scaffold_016162_01G000100"/>
</dbReference>
<sequence>MVKERLTLTLERYHRFFVDPYATRLTTVHLNNIIYMHGFARLHGKKSQIMDHMVGQVDLQPPRRSTLHGSAALAPPSAARIAAAQASADVDAIGWAECPIGCVTAFSAFADPPDPVEPMPPPAHHMLALAMPLRRPRSKRTRTSPYQLPAASNTAKVKEEAVMEEEGEDMSLATPSPPRWMRSPTPPPPPPSPTPRPQTVVPPPLWMRSPTPPPPPPSPSPRPQTVVPPPSPPCRGQPELEPTLSRPPGFGSPPEPCRSRPTLERILPTPPPPGFGPPPEPCRSGPTLEPILPTPPPPGFGPPPEPCRSGPTLEPILPTPPPPGFGPPPQPCWSRPTLAPPPTPPPGFGSRQVAPPPPHLSWGLPLRPPSGPGAPTFTQHLQPAGPAPLWRSPMSPSYPAPCWGAPSGPPPAQAPWRWPHPPPRWAPPHMLRPPPPPWDCMRPFAPPMPPQHPPHFEMQHTPPAPGACSGRQVIYF</sequence>
<feature type="compositionally biased region" description="Pro residues" evidence="1">
    <location>
        <begin position="338"/>
        <end position="347"/>
    </location>
</feature>
<feature type="compositionally biased region" description="Pro residues" evidence="1">
    <location>
        <begin position="268"/>
        <end position="281"/>
    </location>
</feature>
<dbReference type="AlphaFoldDB" id="A0A3B6ITV1"/>
<evidence type="ECO:0000313" key="3">
    <source>
        <dbReference type="EnsemblPlants" id="TraesCS4B02G181900.1"/>
    </source>
</evidence>
<feature type="compositionally biased region" description="Pro residues" evidence="1">
    <location>
        <begin position="317"/>
        <end position="331"/>
    </location>
</feature>
<feature type="region of interest" description="Disordered" evidence="1">
    <location>
        <begin position="442"/>
        <end position="469"/>
    </location>
</feature>
<dbReference type="Gramene" id="TraesCLE_scaffold_000187_01G000200.1">
    <property type="protein sequence ID" value="TraesCLE_scaffold_000187_01G000200.1"/>
    <property type="gene ID" value="TraesCLE_scaffold_000187_01G000200"/>
</dbReference>
<reference evidence="3" key="2">
    <citation type="submission" date="2018-10" db="UniProtKB">
        <authorList>
            <consortium name="EnsemblPlants"/>
        </authorList>
    </citation>
    <scope>IDENTIFICATION</scope>
</reference>
<feature type="region of interest" description="Disordered" evidence="1">
    <location>
        <begin position="136"/>
        <end position="389"/>
    </location>
</feature>
<dbReference type="Gramene" id="TraesWEE_scaffold_000679_01G000300.1">
    <property type="protein sequence ID" value="TraesWEE_scaffold_000679_01G000300.1"/>
    <property type="gene ID" value="TraesWEE_scaffold_000679_01G000300"/>
</dbReference>
<protein>
    <recommendedName>
        <fullName evidence="2">DUF7787 domain-containing protein</fullName>
    </recommendedName>
</protein>
<dbReference type="Gramene" id="TraesNOR4B03G02342410.1">
    <property type="protein sequence ID" value="TraesNOR4B03G02342410.1"/>
    <property type="gene ID" value="TraesNOR4B03G02342410"/>
</dbReference>
<dbReference type="RefSeq" id="XP_044370016.1">
    <property type="nucleotide sequence ID" value="XM_044514081.1"/>
</dbReference>
<dbReference type="OMA" id="YPAPFWG"/>
<name>A0A3B6ITV1_WHEAT</name>
<feature type="compositionally biased region" description="Pro residues" evidence="1">
    <location>
        <begin position="184"/>
        <end position="235"/>
    </location>
</feature>
<accession>A0A3B6ITV1</accession>
<dbReference type="GeneID" id="123092333"/>
<dbReference type="PANTHER" id="PTHR35096:SF10">
    <property type="entry name" value="OS03G0308700 PROTEIN"/>
    <property type="match status" value="1"/>
</dbReference>
<dbReference type="Gramene" id="TraesCS4B03G0512400.1">
    <property type="protein sequence ID" value="TraesCS4B03G0512400.1.CDS"/>
    <property type="gene ID" value="TraesCS4B03G0512400"/>
</dbReference>
<dbReference type="Gramene" id="TraesROB_scaffold_036536_01G000100.1">
    <property type="protein sequence ID" value="TraesROB_scaffold_036536_01G000100.1"/>
    <property type="gene ID" value="TraesROB_scaffold_036536_01G000100"/>
</dbReference>
<proteinExistence type="predicted"/>
<dbReference type="Pfam" id="PF25042">
    <property type="entry name" value="DUF7787"/>
    <property type="match status" value="1"/>
</dbReference>
<dbReference type="Gramene" id="TraesRN4B0100533000.1">
    <property type="protein sequence ID" value="TraesRN4B0100533000.1"/>
    <property type="gene ID" value="TraesRN4B0100533000"/>
</dbReference>
<dbReference type="Gramene" id="TraesLAC4B03G02278950.1">
    <property type="protein sequence ID" value="TraesLAC4B03G02278950.1"/>
    <property type="gene ID" value="TraesLAC4B03G02278950"/>
</dbReference>
<dbReference type="Gramene" id="TraesSYM4B03G02351830.1">
    <property type="protein sequence ID" value="TraesSYM4B03G02351830.1"/>
    <property type="gene ID" value="TraesSYM4B03G02351830"/>
</dbReference>
<dbReference type="PANTHER" id="PTHR35096">
    <property type="entry name" value="BNAA08G28570D PROTEIN"/>
    <property type="match status" value="1"/>
</dbReference>
<reference evidence="3" key="1">
    <citation type="submission" date="2018-08" db="EMBL/GenBank/DDBJ databases">
        <authorList>
            <person name="Rossello M."/>
        </authorList>
    </citation>
    <scope>NUCLEOTIDE SEQUENCE [LARGE SCALE GENOMIC DNA]</scope>
    <source>
        <strain evidence="3">cv. Chinese Spring</strain>
    </source>
</reference>
<dbReference type="InterPro" id="IPR056689">
    <property type="entry name" value="DUF7787"/>
</dbReference>
<keyword evidence="4" id="KW-1185">Reference proteome</keyword>
<dbReference type="STRING" id="4565.A0A3B6ITV1"/>
<gene>
    <name evidence="3" type="primary">LOC123092333</name>
</gene>
<evidence type="ECO:0000259" key="2">
    <source>
        <dbReference type="Pfam" id="PF25042"/>
    </source>
</evidence>
<dbReference type="OrthoDB" id="692230at2759"/>
<dbReference type="PRINTS" id="PR01217">
    <property type="entry name" value="PRICHEXTENSN"/>
</dbReference>
<feature type="domain" description="DUF7787" evidence="2">
    <location>
        <begin position="7"/>
        <end position="59"/>
    </location>
</feature>
<dbReference type="Gramene" id="TraesCS4B02G181900.1">
    <property type="protein sequence ID" value="TraesCS4B02G181900.1"/>
    <property type="gene ID" value="TraesCS4B02G181900"/>
</dbReference>
<dbReference type="Proteomes" id="UP000019116">
    <property type="component" value="Chromosome 4B"/>
</dbReference>
<organism evidence="3">
    <name type="scientific">Triticum aestivum</name>
    <name type="common">Wheat</name>
    <dbReference type="NCBI Taxonomy" id="4565"/>
    <lineage>
        <taxon>Eukaryota</taxon>
        <taxon>Viridiplantae</taxon>
        <taxon>Streptophyta</taxon>
        <taxon>Embryophyta</taxon>
        <taxon>Tracheophyta</taxon>
        <taxon>Spermatophyta</taxon>
        <taxon>Magnoliopsida</taxon>
        <taxon>Liliopsida</taxon>
        <taxon>Poales</taxon>
        <taxon>Poaceae</taxon>
        <taxon>BOP clade</taxon>
        <taxon>Pooideae</taxon>
        <taxon>Triticodae</taxon>
        <taxon>Triticeae</taxon>
        <taxon>Triticinae</taxon>
        <taxon>Triticum</taxon>
    </lineage>
</organism>
<dbReference type="EnsemblPlants" id="TraesCS4B02G181900.1">
    <property type="protein sequence ID" value="TraesCS4B02G181900.1"/>
    <property type="gene ID" value="TraesCS4B02G181900"/>
</dbReference>
<dbReference type="Gramene" id="TraesMAC4B03G02325100.1">
    <property type="protein sequence ID" value="TraesMAC4B03G02325100.1"/>
    <property type="gene ID" value="TraesMAC4B03G02325100"/>
</dbReference>
<dbReference type="Gramene" id="TraesARI4B03G02362920.1">
    <property type="protein sequence ID" value="TraesARI4B03G02362920.1"/>
    <property type="gene ID" value="TraesARI4B03G02362920"/>
</dbReference>
<evidence type="ECO:0000313" key="4">
    <source>
        <dbReference type="Proteomes" id="UP000019116"/>
    </source>
</evidence>